<gene>
    <name evidence="1" type="ORF">dnl_35650</name>
</gene>
<proteinExistence type="predicted"/>
<dbReference type="AlphaFoldDB" id="A0A975B9J0"/>
<protein>
    <submittedName>
        <fullName evidence="1">Uncharacterized protein</fullName>
    </submittedName>
</protein>
<name>A0A975B9J0_9BACT</name>
<evidence type="ECO:0000313" key="1">
    <source>
        <dbReference type="EMBL" id="QTA81234.1"/>
    </source>
</evidence>
<keyword evidence="2" id="KW-1185">Reference proteome</keyword>
<organism evidence="1 2">
    <name type="scientific">Desulfonema limicola</name>
    <dbReference type="NCBI Taxonomy" id="45656"/>
    <lineage>
        <taxon>Bacteria</taxon>
        <taxon>Pseudomonadati</taxon>
        <taxon>Thermodesulfobacteriota</taxon>
        <taxon>Desulfobacteria</taxon>
        <taxon>Desulfobacterales</taxon>
        <taxon>Desulfococcaceae</taxon>
        <taxon>Desulfonema</taxon>
    </lineage>
</organism>
<sequence length="44" mass="5007">MPPDLENQLNKFTHDMESWKNMISAKEYGVNMSADSKMAVICNS</sequence>
<dbReference type="EMBL" id="CP061799">
    <property type="protein sequence ID" value="QTA81234.1"/>
    <property type="molecule type" value="Genomic_DNA"/>
</dbReference>
<dbReference type="Proteomes" id="UP000663720">
    <property type="component" value="Chromosome"/>
</dbReference>
<dbReference type="KEGG" id="dli:dnl_35650"/>
<accession>A0A975B9J0</accession>
<evidence type="ECO:0000313" key="2">
    <source>
        <dbReference type="Proteomes" id="UP000663720"/>
    </source>
</evidence>
<reference evidence="1" key="1">
    <citation type="journal article" date="2021" name="Microb. Physiol.">
        <title>Proteogenomic Insights into the Physiology of Marine, Sulfate-Reducing, Filamentous Desulfonema limicola and Desulfonema magnum.</title>
        <authorList>
            <person name="Schnaars V."/>
            <person name="Wohlbrand L."/>
            <person name="Scheve S."/>
            <person name="Hinrichs C."/>
            <person name="Reinhardt R."/>
            <person name="Rabus R."/>
        </authorList>
    </citation>
    <scope>NUCLEOTIDE SEQUENCE</scope>
    <source>
        <strain evidence="1">5ac10</strain>
    </source>
</reference>